<sequence length="273" mass="29381">MQKQGRLTTILGMAFLALLVVPPVYYMIIVSLKPRSAIYRTPSWLPDRTSLDNYVKVLVNDKFLVNIGNSLIVALATTLLAMILGVLAAYAIARFKFPGRNAASQLILMSYLTPMVLLFIPLSVVVGNLGLADTLSGLVLVYLTFAVPLCTWLILGHFRDFPQDLEEAASLDGASKMRTLVSILLPVSAPALATAASLAFMMAWGELFLALTFVKGQGVMTAPVALQHMSTGDVQQYGPIMAGAVLSAIPVLVVYYISQRWVVQGAAEGAFKG</sequence>
<evidence type="ECO:0000259" key="8">
    <source>
        <dbReference type="PROSITE" id="PS50928"/>
    </source>
</evidence>
<dbReference type="InterPro" id="IPR000515">
    <property type="entry name" value="MetI-like"/>
</dbReference>
<evidence type="ECO:0000313" key="9">
    <source>
        <dbReference type="EMBL" id="POH74540.1"/>
    </source>
</evidence>
<feature type="transmembrane region" description="Helical" evidence="7">
    <location>
        <begin position="71"/>
        <end position="93"/>
    </location>
</feature>
<dbReference type="Pfam" id="PF00528">
    <property type="entry name" value="BPD_transp_1"/>
    <property type="match status" value="1"/>
</dbReference>
<feature type="transmembrane region" description="Helical" evidence="7">
    <location>
        <begin position="237"/>
        <end position="257"/>
    </location>
</feature>
<dbReference type="InterPro" id="IPR050901">
    <property type="entry name" value="BP-dep_ABC_trans_perm"/>
</dbReference>
<comment type="subcellular location">
    <subcellularLocation>
        <location evidence="1 7">Cell membrane</location>
        <topology evidence="1 7">Multi-pass membrane protein</topology>
    </subcellularLocation>
</comment>
<feature type="transmembrane region" description="Helical" evidence="7">
    <location>
        <begin position="179"/>
        <end position="204"/>
    </location>
</feature>
<evidence type="ECO:0000256" key="3">
    <source>
        <dbReference type="ARBA" id="ARBA00022475"/>
    </source>
</evidence>
<keyword evidence="10" id="KW-1185">Reference proteome</keyword>
<dbReference type="EMBL" id="PPXC01000003">
    <property type="protein sequence ID" value="POH74540.1"/>
    <property type="molecule type" value="Genomic_DNA"/>
</dbReference>
<comment type="caution">
    <text evidence="9">The sequence shown here is derived from an EMBL/GenBank/DDBJ whole genome shotgun (WGS) entry which is preliminary data.</text>
</comment>
<dbReference type="AlphaFoldDB" id="A0A2S3ZZ75"/>
<keyword evidence="3" id="KW-1003">Cell membrane</keyword>
<dbReference type="Gene3D" id="1.10.3720.10">
    <property type="entry name" value="MetI-like"/>
    <property type="match status" value="1"/>
</dbReference>
<keyword evidence="2 7" id="KW-0813">Transport</keyword>
<feature type="transmembrane region" description="Helical" evidence="7">
    <location>
        <begin position="105"/>
        <end position="127"/>
    </location>
</feature>
<keyword evidence="6 7" id="KW-0472">Membrane</keyword>
<evidence type="ECO:0000256" key="6">
    <source>
        <dbReference type="ARBA" id="ARBA00023136"/>
    </source>
</evidence>
<accession>A0A2S3ZZ75</accession>
<name>A0A2S3ZZ75_ARTGL</name>
<keyword evidence="4 7" id="KW-0812">Transmembrane</keyword>
<evidence type="ECO:0000256" key="4">
    <source>
        <dbReference type="ARBA" id="ARBA00022692"/>
    </source>
</evidence>
<evidence type="ECO:0000256" key="1">
    <source>
        <dbReference type="ARBA" id="ARBA00004651"/>
    </source>
</evidence>
<dbReference type="InterPro" id="IPR035906">
    <property type="entry name" value="MetI-like_sf"/>
</dbReference>
<dbReference type="SUPFAM" id="SSF161098">
    <property type="entry name" value="MetI-like"/>
    <property type="match status" value="1"/>
</dbReference>
<feature type="domain" description="ABC transmembrane type-1" evidence="8">
    <location>
        <begin position="67"/>
        <end position="258"/>
    </location>
</feature>
<dbReference type="PANTHER" id="PTHR32243:SF18">
    <property type="entry name" value="INNER MEMBRANE ABC TRANSPORTER PERMEASE PROTEIN YCJP"/>
    <property type="match status" value="1"/>
</dbReference>
<feature type="transmembrane region" description="Helical" evidence="7">
    <location>
        <begin position="7"/>
        <end position="28"/>
    </location>
</feature>
<keyword evidence="5 7" id="KW-1133">Transmembrane helix</keyword>
<dbReference type="OrthoDB" id="9810794at2"/>
<reference evidence="9 10" key="1">
    <citation type="submission" date="2018-01" db="EMBL/GenBank/DDBJ databases">
        <title>Arthrobacter sp. nov., from glaciers in China.</title>
        <authorList>
            <person name="Liu Q."/>
            <person name="Xin Y.-H."/>
        </authorList>
    </citation>
    <scope>NUCLEOTIDE SEQUENCE [LARGE SCALE GENOMIC DNA]</scope>
    <source>
        <strain evidence="9 10">HLT2-12-2</strain>
    </source>
</reference>
<gene>
    <name evidence="9" type="ORF">CVS27_04775</name>
</gene>
<protein>
    <submittedName>
        <fullName evidence="9">Sugar ABC transporter permease</fullName>
    </submittedName>
</protein>
<dbReference type="GO" id="GO:0055085">
    <property type="term" value="P:transmembrane transport"/>
    <property type="evidence" value="ECO:0007669"/>
    <property type="project" value="InterPro"/>
</dbReference>
<evidence type="ECO:0000256" key="7">
    <source>
        <dbReference type="RuleBase" id="RU363032"/>
    </source>
</evidence>
<dbReference type="RefSeq" id="WP_103464586.1">
    <property type="nucleotide sequence ID" value="NZ_PPXB01000004.1"/>
</dbReference>
<organism evidence="9 10">
    <name type="scientific">Arthrobacter glacialis</name>
    <dbReference type="NCBI Taxonomy" id="1664"/>
    <lineage>
        <taxon>Bacteria</taxon>
        <taxon>Bacillati</taxon>
        <taxon>Actinomycetota</taxon>
        <taxon>Actinomycetes</taxon>
        <taxon>Micrococcales</taxon>
        <taxon>Micrococcaceae</taxon>
        <taxon>Arthrobacter</taxon>
    </lineage>
</organism>
<comment type="similarity">
    <text evidence="7">Belongs to the binding-protein-dependent transport system permease family.</text>
</comment>
<dbReference type="Proteomes" id="UP000237061">
    <property type="component" value="Unassembled WGS sequence"/>
</dbReference>
<dbReference type="CDD" id="cd06261">
    <property type="entry name" value="TM_PBP2"/>
    <property type="match status" value="1"/>
</dbReference>
<feature type="transmembrane region" description="Helical" evidence="7">
    <location>
        <begin position="139"/>
        <end position="158"/>
    </location>
</feature>
<proteinExistence type="inferred from homology"/>
<dbReference type="PANTHER" id="PTHR32243">
    <property type="entry name" value="MALTOSE TRANSPORT SYSTEM PERMEASE-RELATED"/>
    <property type="match status" value="1"/>
</dbReference>
<evidence type="ECO:0000313" key="10">
    <source>
        <dbReference type="Proteomes" id="UP000237061"/>
    </source>
</evidence>
<dbReference type="PROSITE" id="PS50928">
    <property type="entry name" value="ABC_TM1"/>
    <property type="match status" value="1"/>
</dbReference>
<evidence type="ECO:0000256" key="5">
    <source>
        <dbReference type="ARBA" id="ARBA00022989"/>
    </source>
</evidence>
<dbReference type="GO" id="GO:0005886">
    <property type="term" value="C:plasma membrane"/>
    <property type="evidence" value="ECO:0007669"/>
    <property type="project" value="UniProtKB-SubCell"/>
</dbReference>
<evidence type="ECO:0000256" key="2">
    <source>
        <dbReference type="ARBA" id="ARBA00022448"/>
    </source>
</evidence>